<dbReference type="InterPro" id="IPR029058">
    <property type="entry name" value="AB_hydrolase_fold"/>
</dbReference>
<evidence type="ECO:0000313" key="1">
    <source>
        <dbReference type="EMBL" id="MFC5653115.1"/>
    </source>
</evidence>
<evidence type="ECO:0000313" key="2">
    <source>
        <dbReference type="Proteomes" id="UP001596047"/>
    </source>
</evidence>
<sequence>MGNEHVSMYLLSGLATAPHFMDSFRLALHRMIEKKAASVHSELLFPYGDWSRRVIPQLREIGHDLRLGVSRYGRSIGGKRAIEAVQARQRSGHADRGRTIWIGHSGGGVAAVHAAGMQLEREGGMPSPSVLIGSPKFRIRQELRHSVLYVYAAADEAAPGRGSSVKTADRISRLGTFGGWTANNQWLPSWSVDKYAPQAACGVPIIGGHPDYFREQEPFINSHGLSNQWLTLQAIWSWLEERI</sequence>
<proteinExistence type="predicted"/>
<dbReference type="RefSeq" id="WP_379191771.1">
    <property type="nucleotide sequence ID" value="NZ_JBHSOW010000116.1"/>
</dbReference>
<keyword evidence="2" id="KW-1185">Reference proteome</keyword>
<dbReference type="EMBL" id="JBHSOW010000116">
    <property type="protein sequence ID" value="MFC5653115.1"/>
    <property type="molecule type" value="Genomic_DNA"/>
</dbReference>
<dbReference type="SUPFAM" id="SSF53474">
    <property type="entry name" value="alpha/beta-Hydrolases"/>
    <property type="match status" value="1"/>
</dbReference>
<protein>
    <recommendedName>
        <fullName evidence="3">Alpha/beta hydrolase</fullName>
    </recommendedName>
</protein>
<dbReference type="Proteomes" id="UP001596047">
    <property type="component" value="Unassembled WGS sequence"/>
</dbReference>
<name>A0ABW0W4K4_9BACL</name>
<dbReference type="Gene3D" id="3.40.50.1820">
    <property type="entry name" value="alpha/beta hydrolase"/>
    <property type="match status" value="1"/>
</dbReference>
<accession>A0ABW0W4K4</accession>
<comment type="caution">
    <text evidence="1">The sequence shown here is derived from an EMBL/GenBank/DDBJ whole genome shotgun (WGS) entry which is preliminary data.</text>
</comment>
<evidence type="ECO:0008006" key="3">
    <source>
        <dbReference type="Google" id="ProtNLM"/>
    </source>
</evidence>
<reference evidence="2" key="1">
    <citation type="journal article" date="2019" name="Int. J. Syst. Evol. Microbiol.">
        <title>The Global Catalogue of Microorganisms (GCM) 10K type strain sequencing project: providing services to taxonomists for standard genome sequencing and annotation.</title>
        <authorList>
            <consortium name="The Broad Institute Genomics Platform"/>
            <consortium name="The Broad Institute Genome Sequencing Center for Infectious Disease"/>
            <person name="Wu L."/>
            <person name="Ma J."/>
        </authorList>
    </citation>
    <scope>NUCLEOTIDE SEQUENCE [LARGE SCALE GENOMIC DNA]</scope>
    <source>
        <strain evidence="2">CGMCC 1.3240</strain>
    </source>
</reference>
<gene>
    <name evidence="1" type="ORF">ACFPYJ_29195</name>
</gene>
<organism evidence="1 2">
    <name type="scientific">Paenibacillus solisilvae</name>
    <dbReference type="NCBI Taxonomy" id="2486751"/>
    <lineage>
        <taxon>Bacteria</taxon>
        <taxon>Bacillati</taxon>
        <taxon>Bacillota</taxon>
        <taxon>Bacilli</taxon>
        <taxon>Bacillales</taxon>
        <taxon>Paenibacillaceae</taxon>
        <taxon>Paenibacillus</taxon>
    </lineage>
</organism>